<dbReference type="EMBL" id="BPLR01006918">
    <property type="protein sequence ID" value="GIY13333.1"/>
    <property type="molecule type" value="Genomic_DNA"/>
</dbReference>
<comment type="caution">
    <text evidence="1">The sequence shown here is derived from an EMBL/GenBank/DDBJ whole genome shotgun (WGS) entry which is preliminary data.</text>
</comment>
<reference evidence="1 2" key="1">
    <citation type="submission" date="2021-06" db="EMBL/GenBank/DDBJ databases">
        <title>Caerostris extrusa draft genome.</title>
        <authorList>
            <person name="Kono N."/>
            <person name="Arakawa K."/>
        </authorList>
    </citation>
    <scope>NUCLEOTIDE SEQUENCE [LARGE SCALE GENOMIC DNA]</scope>
</reference>
<organism evidence="1 2">
    <name type="scientific">Caerostris extrusa</name>
    <name type="common">Bark spider</name>
    <name type="synonym">Caerostris bankana</name>
    <dbReference type="NCBI Taxonomy" id="172846"/>
    <lineage>
        <taxon>Eukaryota</taxon>
        <taxon>Metazoa</taxon>
        <taxon>Ecdysozoa</taxon>
        <taxon>Arthropoda</taxon>
        <taxon>Chelicerata</taxon>
        <taxon>Arachnida</taxon>
        <taxon>Araneae</taxon>
        <taxon>Araneomorphae</taxon>
        <taxon>Entelegynae</taxon>
        <taxon>Araneoidea</taxon>
        <taxon>Araneidae</taxon>
        <taxon>Caerostris</taxon>
    </lineage>
</organism>
<gene>
    <name evidence="1" type="ORF">CEXT_171621</name>
</gene>
<accession>A0AAV4QUK3</accession>
<dbReference type="Proteomes" id="UP001054945">
    <property type="component" value="Unassembled WGS sequence"/>
</dbReference>
<name>A0AAV4QUK3_CAEEX</name>
<evidence type="ECO:0000313" key="2">
    <source>
        <dbReference type="Proteomes" id="UP001054945"/>
    </source>
</evidence>
<sequence>MRLLAIIDAVDEMLLFDAVDEVATIDAVDEVATIDAINEKGSLYRSYFTVRNVFHLYDSAHATIYAVVDEIARATVDAIVWVALATTEQYIRWHELILMHYMRLQRAIIDEVAQATIEQ</sequence>
<evidence type="ECO:0000313" key="1">
    <source>
        <dbReference type="EMBL" id="GIY13333.1"/>
    </source>
</evidence>
<proteinExistence type="predicted"/>
<protein>
    <submittedName>
        <fullName evidence="1">Uncharacterized protein</fullName>
    </submittedName>
</protein>
<keyword evidence="2" id="KW-1185">Reference proteome</keyword>
<dbReference type="AlphaFoldDB" id="A0AAV4QUK3"/>